<evidence type="ECO:0000256" key="15">
    <source>
        <dbReference type="ARBA" id="ARBA00022723"/>
    </source>
</evidence>
<keyword evidence="15" id="KW-0479">Metal-binding</keyword>
<gene>
    <name evidence="35" type="primary">Nek2</name>
    <name evidence="35" type="ORF">NYCGRA_R09769</name>
</gene>
<dbReference type="GO" id="GO:0000776">
    <property type="term" value="C:kinetochore"/>
    <property type="evidence" value="ECO:0007669"/>
    <property type="project" value="UniProtKB-KW"/>
</dbReference>
<evidence type="ECO:0000259" key="34">
    <source>
        <dbReference type="PROSITE" id="PS50011"/>
    </source>
</evidence>
<comment type="catalytic activity">
    <reaction evidence="29">
        <text>L-threonyl-[protein] + ATP = O-phospho-L-threonyl-[protein] + ADP + H(+)</text>
        <dbReference type="Rhea" id="RHEA:46608"/>
        <dbReference type="Rhea" id="RHEA-COMP:11060"/>
        <dbReference type="Rhea" id="RHEA-COMP:11605"/>
        <dbReference type="ChEBI" id="CHEBI:15378"/>
        <dbReference type="ChEBI" id="CHEBI:30013"/>
        <dbReference type="ChEBI" id="CHEBI:30616"/>
        <dbReference type="ChEBI" id="CHEBI:61977"/>
        <dbReference type="ChEBI" id="CHEBI:456216"/>
        <dbReference type="EC" id="2.7.11.1"/>
    </reaction>
</comment>
<keyword evidence="17" id="KW-0498">Mitosis</keyword>
<evidence type="ECO:0000256" key="23">
    <source>
        <dbReference type="ARBA" id="ARBA00023054"/>
    </source>
</evidence>
<evidence type="ECO:0000256" key="14">
    <source>
        <dbReference type="ARBA" id="ARBA00022701"/>
    </source>
</evidence>
<keyword evidence="21" id="KW-0067">ATP-binding</keyword>
<evidence type="ECO:0000256" key="24">
    <source>
        <dbReference type="ARBA" id="ARBA00023212"/>
    </source>
</evidence>
<comment type="catalytic activity">
    <reaction evidence="30">
        <text>L-seryl-[protein] + ATP = O-phospho-L-seryl-[protein] + ADP + H(+)</text>
        <dbReference type="Rhea" id="RHEA:17989"/>
        <dbReference type="Rhea" id="RHEA-COMP:9863"/>
        <dbReference type="Rhea" id="RHEA-COMP:11604"/>
        <dbReference type="ChEBI" id="CHEBI:15378"/>
        <dbReference type="ChEBI" id="CHEBI:29999"/>
        <dbReference type="ChEBI" id="CHEBI:30616"/>
        <dbReference type="ChEBI" id="CHEBI:83421"/>
        <dbReference type="ChEBI" id="CHEBI:456216"/>
        <dbReference type="EC" id="2.7.11.1"/>
    </reaction>
</comment>
<comment type="subcellular location">
    <subcellularLocation>
        <location evidence="4">Chromosome</location>
        <location evidence="4">Centromere</location>
        <location evidence="4">Kinetochore</location>
    </subcellularLocation>
    <subcellularLocation>
        <location evidence="2">Cytoplasm</location>
        <location evidence="2">Cytoskeleton</location>
        <location evidence="2">Microtubule organizing center</location>
        <location evidence="2">Centrosome</location>
    </subcellularLocation>
    <subcellularLocation>
        <location evidence="5">Cytoplasm</location>
        <location evidence="5">Cytoskeleton</location>
        <location evidence="5">Spindle pole</location>
    </subcellularLocation>
    <subcellularLocation>
        <location evidence="3">Nucleus</location>
        <location evidence="3">Nucleolus</location>
    </subcellularLocation>
</comment>
<dbReference type="SUPFAM" id="SSF56112">
    <property type="entry name" value="Protein kinase-like (PK-like)"/>
    <property type="match status" value="1"/>
</dbReference>
<evidence type="ECO:0000256" key="31">
    <source>
        <dbReference type="ARBA" id="ARBA00067730"/>
    </source>
</evidence>
<keyword evidence="27" id="KW-0131">Cell cycle</keyword>
<keyword evidence="12" id="KW-0132">Cell division</keyword>
<evidence type="ECO:0000256" key="20">
    <source>
        <dbReference type="ARBA" id="ARBA00022838"/>
    </source>
</evidence>
<keyword evidence="13" id="KW-0808">Transferase</keyword>
<keyword evidence="24" id="KW-0206">Cytoskeleton</keyword>
<dbReference type="GO" id="GO:0051301">
    <property type="term" value="P:cell division"/>
    <property type="evidence" value="ECO:0007669"/>
    <property type="project" value="UniProtKB-KW"/>
</dbReference>
<dbReference type="FunFam" id="3.30.200.20:FF:000151">
    <property type="entry name" value="G2-specific protein kinase nimA"/>
    <property type="match status" value="1"/>
</dbReference>
<comment type="cofactor">
    <cofactor evidence="1">
        <name>Mg(2+)</name>
        <dbReference type="ChEBI" id="CHEBI:18420"/>
    </cofactor>
</comment>
<keyword evidence="25" id="KW-0539">Nucleus</keyword>
<evidence type="ECO:0000256" key="22">
    <source>
        <dbReference type="ARBA" id="ARBA00022842"/>
    </source>
</evidence>
<evidence type="ECO:0000256" key="8">
    <source>
        <dbReference type="ARBA" id="ARBA00022454"/>
    </source>
</evidence>
<keyword evidence="36" id="KW-1185">Reference proteome</keyword>
<evidence type="ECO:0000256" key="30">
    <source>
        <dbReference type="ARBA" id="ARBA00048679"/>
    </source>
</evidence>
<keyword evidence="14" id="KW-0493">Microtubule</keyword>
<dbReference type="GO" id="GO:0005524">
    <property type="term" value="F:ATP binding"/>
    <property type="evidence" value="ECO:0007669"/>
    <property type="project" value="UniProtKB-KW"/>
</dbReference>
<dbReference type="InterPro" id="IPR051131">
    <property type="entry name" value="NEK_Ser/Thr_kinase_NIMA"/>
</dbReference>
<evidence type="ECO:0000256" key="6">
    <source>
        <dbReference type="ARBA" id="ARBA00010886"/>
    </source>
</evidence>
<keyword evidence="8" id="KW-0158">Chromosome</keyword>
<dbReference type="InterPro" id="IPR011009">
    <property type="entry name" value="Kinase-like_dom_sf"/>
</dbReference>
<feature type="region of interest" description="Disordered" evidence="33">
    <location>
        <begin position="271"/>
        <end position="294"/>
    </location>
</feature>
<evidence type="ECO:0000256" key="29">
    <source>
        <dbReference type="ARBA" id="ARBA00047899"/>
    </source>
</evidence>
<reference evidence="35 36" key="1">
    <citation type="submission" date="2019-09" db="EMBL/GenBank/DDBJ databases">
        <title>Bird 10,000 Genomes (B10K) Project - Family phase.</title>
        <authorList>
            <person name="Zhang G."/>
        </authorList>
    </citation>
    <scope>NUCLEOTIDE SEQUENCE [LARGE SCALE GENOMIC DNA]</scope>
    <source>
        <strain evidence="35">B10K-DU-001-56</strain>
        <tissue evidence="35">Muscle</tissue>
    </source>
</reference>
<dbReference type="InterPro" id="IPR000719">
    <property type="entry name" value="Prot_kinase_dom"/>
</dbReference>
<evidence type="ECO:0000256" key="25">
    <source>
        <dbReference type="ARBA" id="ARBA00023242"/>
    </source>
</evidence>
<evidence type="ECO:0000256" key="11">
    <source>
        <dbReference type="ARBA" id="ARBA00022553"/>
    </source>
</evidence>
<feature type="compositionally biased region" description="Basic and acidic residues" evidence="33">
    <location>
        <begin position="276"/>
        <end position="292"/>
    </location>
</feature>
<dbReference type="PANTHER" id="PTHR44899:SF10">
    <property type="entry name" value="NIMA-RELATED KINASE 2"/>
    <property type="match status" value="1"/>
</dbReference>
<evidence type="ECO:0000256" key="10">
    <source>
        <dbReference type="ARBA" id="ARBA00022527"/>
    </source>
</evidence>
<dbReference type="FunFam" id="3.30.200.20:FF:000310">
    <property type="entry name" value="serine/threonine-protein kinase Nek2"/>
    <property type="match status" value="1"/>
</dbReference>
<dbReference type="GO" id="GO:0051225">
    <property type="term" value="P:spindle assembly"/>
    <property type="evidence" value="ECO:0007669"/>
    <property type="project" value="UniProtKB-ARBA"/>
</dbReference>
<evidence type="ECO:0000256" key="16">
    <source>
        <dbReference type="ARBA" id="ARBA00022741"/>
    </source>
</evidence>
<keyword evidence="23" id="KW-0175">Coiled coil</keyword>
<dbReference type="SMART" id="SM00220">
    <property type="entry name" value="S_TKc"/>
    <property type="match status" value="1"/>
</dbReference>
<dbReference type="PANTHER" id="PTHR44899">
    <property type="entry name" value="CAMK FAMILY PROTEIN KINASE"/>
    <property type="match status" value="1"/>
</dbReference>
<evidence type="ECO:0000256" key="27">
    <source>
        <dbReference type="ARBA" id="ARBA00023306"/>
    </source>
</evidence>
<protein>
    <recommendedName>
        <fullName evidence="31">Serine/threonine-protein kinase Nek2</fullName>
        <ecNumber evidence="7">2.7.11.1</ecNumber>
    </recommendedName>
    <alternativeName>
        <fullName evidence="32">Never in mitosis A-related kinase 2</fullName>
    </alternativeName>
</protein>
<evidence type="ECO:0000256" key="13">
    <source>
        <dbReference type="ARBA" id="ARBA00022679"/>
    </source>
</evidence>
<feature type="domain" description="Protein kinase" evidence="34">
    <location>
        <begin position="8"/>
        <end position="265"/>
    </location>
</feature>
<dbReference type="GO" id="GO:0005813">
    <property type="term" value="C:centrosome"/>
    <property type="evidence" value="ECO:0007669"/>
    <property type="project" value="UniProtKB-SubCell"/>
</dbReference>
<keyword evidence="22" id="KW-0460">Magnesium</keyword>
<dbReference type="Gene3D" id="3.30.200.20">
    <property type="entry name" value="Phosphorylase Kinase, domain 1"/>
    <property type="match status" value="2"/>
</dbReference>
<evidence type="ECO:0000256" key="21">
    <source>
        <dbReference type="ARBA" id="ARBA00022840"/>
    </source>
</evidence>
<proteinExistence type="inferred from homology"/>
<keyword evidence="10" id="KW-0723">Serine/threonine-protein kinase</keyword>
<dbReference type="GO" id="GO:0005874">
    <property type="term" value="C:microtubule"/>
    <property type="evidence" value="ECO:0007669"/>
    <property type="project" value="UniProtKB-KW"/>
</dbReference>
<dbReference type="Gene3D" id="1.10.510.10">
    <property type="entry name" value="Transferase(Phosphotransferase) domain 1"/>
    <property type="match status" value="1"/>
</dbReference>
<dbReference type="GO" id="GO:0005730">
    <property type="term" value="C:nucleolus"/>
    <property type="evidence" value="ECO:0007669"/>
    <property type="project" value="UniProtKB-SubCell"/>
</dbReference>
<evidence type="ECO:0000256" key="9">
    <source>
        <dbReference type="ARBA" id="ARBA00022490"/>
    </source>
</evidence>
<dbReference type="GO" id="GO:0000922">
    <property type="term" value="C:spindle pole"/>
    <property type="evidence" value="ECO:0007669"/>
    <property type="project" value="UniProtKB-SubCell"/>
</dbReference>
<evidence type="ECO:0000256" key="28">
    <source>
        <dbReference type="ARBA" id="ARBA00023328"/>
    </source>
</evidence>
<evidence type="ECO:0000256" key="19">
    <source>
        <dbReference type="ARBA" id="ARBA00022829"/>
    </source>
</evidence>
<dbReference type="EMBL" id="VWYG01005452">
    <property type="protein sequence ID" value="NXQ81531.1"/>
    <property type="molecule type" value="Genomic_DNA"/>
</dbReference>
<dbReference type="AlphaFoldDB" id="A0A7L2G6E7"/>
<evidence type="ECO:0000313" key="36">
    <source>
        <dbReference type="Proteomes" id="UP000567826"/>
    </source>
</evidence>
<dbReference type="PROSITE" id="PS50011">
    <property type="entry name" value="PROTEIN_KINASE_DOM"/>
    <property type="match status" value="1"/>
</dbReference>
<keyword evidence="28" id="KW-0137">Centromere</keyword>
<evidence type="ECO:0000256" key="18">
    <source>
        <dbReference type="ARBA" id="ARBA00022777"/>
    </source>
</evidence>
<evidence type="ECO:0000256" key="17">
    <source>
        <dbReference type="ARBA" id="ARBA00022776"/>
    </source>
</evidence>
<keyword evidence="20" id="KW-0995">Kinetochore</keyword>
<dbReference type="Proteomes" id="UP000567826">
    <property type="component" value="Unassembled WGS sequence"/>
</dbReference>
<keyword evidence="19" id="KW-0159">Chromosome partition</keyword>
<evidence type="ECO:0000256" key="3">
    <source>
        <dbReference type="ARBA" id="ARBA00004604"/>
    </source>
</evidence>
<dbReference type="FunFam" id="1.10.510.10:FF:000356">
    <property type="entry name" value="Serine/threonine-protein kinase Nek2"/>
    <property type="match status" value="1"/>
</dbReference>
<organism evidence="35 36">
    <name type="scientific">Nyctibius grandis</name>
    <name type="common">Great potoo</name>
    <dbReference type="NCBI Taxonomy" id="48427"/>
    <lineage>
        <taxon>Eukaryota</taxon>
        <taxon>Metazoa</taxon>
        <taxon>Chordata</taxon>
        <taxon>Craniata</taxon>
        <taxon>Vertebrata</taxon>
        <taxon>Euteleostomi</taxon>
        <taxon>Archelosauria</taxon>
        <taxon>Archosauria</taxon>
        <taxon>Dinosauria</taxon>
        <taxon>Saurischia</taxon>
        <taxon>Theropoda</taxon>
        <taxon>Coelurosauria</taxon>
        <taxon>Aves</taxon>
        <taxon>Neognathae</taxon>
        <taxon>Neoaves</taxon>
        <taxon>Strisores</taxon>
        <taxon>Caprimulgiformes</taxon>
        <taxon>Nyctibiidae</taxon>
        <taxon>Nyctibius</taxon>
    </lineage>
</organism>
<evidence type="ECO:0000256" key="4">
    <source>
        <dbReference type="ARBA" id="ARBA00004629"/>
    </source>
</evidence>
<keyword evidence="9" id="KW-0963">Cytoplasm</keyword>
<keyword evidence="11" id="KW-0597">Phosphoprotein</keyword>
<sequence length="436" mass="50694">MPGRLDDYEVLFTIGAGSYGKCRKVRRKADGKILVWKELGYGSMTEAEKQMLVSEVNLLRELRHPNIVQYYDRIIDRSSTTLYIVMEYCDGGDLAGLIERHYLEESFVLRVLTQLTLALKECHRRSDGGVTVHRDLKPANVFLDSKRNVKLGDFGLARILHHDTSFAKTLVGTPYYMSPEQMNHMSYNEKSDIWSLGCLLYELCALSPPFKAYNQKELAEKIKEGKFRRIPYRYSDQLNELLKEMLNVKDYCRPSVEDILQHPLIADWVTEQQRQNSDKRGQISREPEKLQHSDAAVNELKQKEQQLQKREQAIKEREQRLEQRERELCVRERLAEDKLARAENLVRNYKQQRTLTCADGPDNALLLPFSTTKKNVQFDGSERNAVPPLNLENHPLSKEKCSDLKKRLYAANLRAQALSELEKNYQLKSRQILGMR</sequence>
<dbReference type="Pfam" id="PF00069">
    <property type="entry name" value="Pkinase"/>
    <property type="match status" value="1"/>
</dbReference>
<evidence type="ECO:0000256" key="26">
    <source>
        <dbReference type="ARBA" id="ARBA00023254"/>
    </source>
</evidence>
<comment type="similarity">
    <text evidence="6">Belongs to the protein kinase superfamily. NEK Ser/Thr protein kinase family. NIMA subfamily.</text>
</comment>
<evidence type="ECO:0000313" key="35">
    <source>
        <dbReference type="EMBL" id="NXQ81531.1"/>
    </source>
</evidence>
<dbReference type="EC" id="2.7.11.1" evidence="7"/>
<comment type="caution">
    <text evidence="35">The sequence shown here is derived from an EMBL/GenBank/DDBJ whole genome shotgun (WGS) entry which is preliminary data.</text>
</comment>
<dbReference type="GO" id="GO:0051321">
    <property type="term" value="P:meiotic cell cycle"/>
    <property type="evidence" value="ECO:0007669"/>
    <property type="project" value="UniProtKB-KW"/>
</dbReference>
<keyword evidence="16" id="KW-0547">Nucleotide-binding</keyword>
<name>A0A7L2G6E7_NYCGR</name>
<dbReference type="OrthoDB" id="248923at2759"/>
<feature type="non-terminal residue" evidence="35">
    <location>
        <position position="1"/>
    </location>
</feature>
<keyword evidence="18 35" id="KW-0418">Kinase</keyword>
<keyword evidence="26" id="KW-0469">Meiosis</keyword>
<feature type="non-terminal residue" evidence="35">
    <location>
        <position position="436"/>
    </location>
</feature>
<evidence type="ECO:0000256" key="12">
    <source>
        <dbReference type="ARBA" id="ARBA00022618"/>
    </source>
</evidence>
<dbReference type="GO" id="GO:0004674">
    <property type="term" value="F:protein serine/threonine kinase activity"/>
    <property type="evidence" value="ECO:0007669"/>
    <property type="project" value="UniProtKB-KW"/>
</dbReference>
<evidence type="ECO:0000256" key="1">
    <source>
        <dbReference type="ARBA" id="ARBA00001946"/>
    </source>
</evidence>
<evidence type="ECO:0000256" key="2">
    <source>
        <dbReference type="ARBA" id="ARBA00004300"/>
    </source>
</evidence>
<dbReference type="GO" id="GO:0046872">
    <property type="term" value="F:metal ion binding"/>
    <property type="evidence" value="ECO:0007669"/>
    <property type="project" value="UniProtKB-KW"/>
</dbReference>
<evidence type="ECO:0000256" key="33">
    <source>
        <dbReference type="SAM" id="MobiDB-lite"/>
    </source>
</evidence>
<dbReference type="CDD" id="cd08217">
    <property type="entry name" value="STKc_Nek2"/>
    <property type="match status" value="1"/>
</dbReference>
<dbReference type="GO" id="GO:0000278">
    <property type="term" value="P:mitotic cell cycle"/>
    <property type="evidence" value="ECO:0007669"/>
    <property type="project" value="UniProtKB-ARBA"/>
</dbReference>
<evidence type="ECO:0000256" key="7">
    <source>
        <dbReference type="ARBA" id="ARBA00012513"/>
    </source>
</evidence>
<evidence type="ECO:0000256" key="5">
    <source>
        <dbReference type="ARBA" id="ARBA00004647"/>
    </source>
</evidence>
<accession>A0A7L2G6E7</accession>
<evidence type="ECO:0000256" key="32">
    <source>
        <dbReference type="ARBA" id="ARBA00082682"/>
    </source>
</evidence>